<dbReference type="RefSeq" id="WP_133627085.1">
    <property type="nucleotide sequence ID" value="NZ_SOAZ01000002.1"/>
</dbReference>
<organism evidence="1 2">
    <name type="scientific">Fonticella tunisiensis</name>
    <dbReference type="NCBI Taxonomy" id="1096341"/>
    <lineage>
        <taxon>Bacteria</taxon>
        <taxon>Bacillati</taxon>
        <taxon>Bacillota</taxon>
        <taxon>Clostridia</taxon>
        <taxon>Eubacteriales</taxon>
        <taxon>Clostridiaceae</taxon>
        <taxon>Fonticella</taxon>
    </lineage>
</organism>
<proteinExistence type="predicted"/>
<evidence type="ECO:0000313" key="1">
    <source>
        <dbReference type="EMBL" id="TDT63439.1"/>
    </source>
</evidence>
<accession>A0A4R7KTT6</accession>
<dbReference type="OrthoDB" id="1699217at2"/>
<evidence type="ECO:0000313" key="2">
    <source>
        <dbReference type="Proteomes" id="UP000295325"/>
    </source>
</evidence>
<gene>
    <name evidence="1" type="ORF">EDD71_102201</name>
</gene>
<reference evidence="1 2" key="1">
    <citation type="submission" date="2019-03" db="EMBL/GenBank/DDBJ databases">
        <title>Genomic Encyclopedia of Type Strains, Phase IV (KMG-IV): sequencing the most valuable type-strain genomes for metagenomic binning, comparative biology and taxonomic classification.</title>
        <authorList>
            <person name="Goeker M."/>
        </authorList>
    </citation>
    <scope>NUCLEOTIDE SEQUENCE [LARGE SCALE GENOMIC DNA]</scope>
    <source>
        <strain evidence="1 2">DSM 24455</strain>
    </source>
</reference>
<keyword evidence="2" id="KW-1185">Reference proteome</keyword>
<protein>
    <submittedName>
        <fullName evidence="1">Uncharacterized protein</fullName>
    </submittedName>
</protein>
<comment type="caution">
    <text evidence="1">The sequence shown here is derived from an EMBL/GenBank/DDBJ whole genome shotgun (WGS) entry which is preliminary data.</text>
</comment>
<dbReference type="EMBL" id="SOAZ01000002">
    <property type="protein sequence ID" value="TDT63439.1"/>
    <property type="molecule type" value="Genomic_DNA"/>
</dbReference>
<sequence>MAEKSKQTIANQKWEAKNKEYANYLKLRTSARSFIRNKATLEDIEELKQLVKEREEFLKKGE</sequence>
<dbReference type="AlphaFoldDB" id="A0A4R7KTT6"/>
<dbReference type="Proteomes" id="UP000295325">
    <property type="component" value="Unassembled WGS sequence"/>
</dbReference>
<name>A0A4R7KTT6_9CLOT</name>